<dbReference type="AlphaFoldDB" id="A0A918JS20"/>
<dbReference type="EMBL" id="BMWS01000002">
    <property type="protein sequence ID" value="GGX05587.1"/>
    <property type="molecule type" value="Genomic_DNA"/>
</dbReference>
<evidence type="ECO:0000313" key="2">
    <source>
        <dbReference type="Proteomes" id="UP000601108"/>
    </source>
</evidence>
<comment type="caution">
    <text evidence="1">The sequence shown here is derived from an EMBL/GenBank/DDBJ whole genome shotgun (WGS) entry which is preliminary data.</text>
</comment>
<dbReference type="InterPro" id="IPR036291">
    <property type="entry name" value="NAD(P)-bd_dom_sf"/>
</dbReference>
<sequence>MKSKKISVLGCGWLGLPFAINRITKGDPVKGSTTTPNKLEVLKEKGITPHLFTLGESKQENYIAFLKESEVIVINFPPKRIPNIISIYQEQIQHILPFISEDQKVIFISSTSVYQNTNGEVLETLAIQPEKESGKAVAAVEKLLQEHLKDRVTIIRLSGLIGEDRLPGRFLANKKNVQNGDAPINVIHRDDCIGLINAVIEKNVWGEIINGCADKHPIRKEYYILAAKNIGLTPPNFIQQKETDFKIISNTKSKTLLGYTYIYPDPLKLIS</sequence>
<dbReference type="GO" id="GO:0005737">
    <property type="term" value="C:cytoplasm"/>
    <property type="evidence" value="ECO:0007669"/>
    <property type="project" value="TreeGrafter"/>
</dbReference>
<organism evidence="1 2">
    <name type="scientific">Aquimarina muelleri</name>
    <dbReference type="NCBI Taxonomy" id="279356"/>
    <lineage>
        <taxon>Bacteria</taxon>
        <taxon>Pseudomonadati</taxon>
        <taxon>Bacteroidota</taxon>
        <taxon>Flavobacteriia</taxon>
        <taxon>Flavobacteriales</taxon>
        <taxon>Flavobacteriaceae</taxon>
        <taxon>Aquimarina</taxon>
    </lineage>
</organism>
<accession>A0A918JS20</accession>
<protein>
    <submittedName>
        <fullName evidence="1">NAD(P)-dependent oxidoreductase</fullName>
    </submittedName>
</protein>
<evidence type="ECO:0000313" key="1">
    <source>
        <dbReference type="EMBL" id="GGX05587.1"/>
    </source>
</evidence>
<dbReference type="PANTHER" id="PTHR48079:SF6">
    <property type="entry name" value="NAD(P)-BINDING DOMAIN-CONTAINING PROTEIN-RELATED"/>
    <property type="match status" value="1"/>
</dbReference>
<dbReference type="RefSeq" id="WP_027410901.1">
    <property type="nucleotide sequence ID" value="NZ_BMWS01000002.1"/>
</dbReference>
<reference evidence="1 2" key="1">
    <citation type="journal article" date="2014" name="Int. J. Syst. Evol. Microbiol.">
        <title>Complete genome sequence of Corynebacterium casei LMG S-19264T (=DSM 44701T), isolated from a smear-ripened cheese.</title>
        <authorList>
            <consortium name="US DOE Joint Genome Institute (JGI-PGF)"/>
            <person name="Walter F."/>
            <person name="Albersmeier A."/>
            <person name="Kalinowski J."/>
            <person name="Ruckert C."/>
        </authorList>
    </citation>
    <scope>NUCLEOTIDE SEQUENCE [LARGE SCALE GENOMIC DNA]</scope>
    <source>
        <strain evidence="1 2">KCTC 12285</strain>
    </source>
</reference>
<keyword evidence="2" id="KW-1185">Reference proteome</keyword>
<dbReference type="Gene3D" id="3.40.50.720">
    <property type="entry name" value="NAD(P)-binding Rossmann-like Domain"/>
    <property type="match status" value="1"/>
</dbReference>
<dbReference type="SUPFAM" id="SSF51735">
    <property type="entry name" value="NAD(P)-binding Rossmann-fold domains"/>
    <property type="match status" value="1"/>
</dbReference>
<dbReference type="Proteomes" id="UP000601108">
    <property type="component" value="Unassembled WGS sequence"/>
</dbReference>
<dbReference type="InterPro" id="IPR051783">
    <property type="entry name" value="NAD(P)-dependent_oxidoreduct"/>
</dbReference>
<dbReference type="GO" id="GO:0004029">
    <property type="term" value="F:aldehyde dehydrogenase (NAD+) activity"/>
    <property type="evidence" value="ECO:0007669"/>
    <property type="project" value="TreeGrafter"/>
</dbReference>
<proteinExistence type="predicted"/>
<gene>
    <name evidence="1" type="primary">yeeZ</name>
    <name evidence="1" type="ORF">GCM10007384_04110</name>
</gene>
<dbReference type="PANTHER" id="PTHR48079">
    <property type="entry name" value="PROTEIN YEEZ"/>
    <property type="match status" value="1"/>
</dbReference>
<name>A0A918JS20_9FLAO</name>